<dbReference type="InterPro" id="IPR026050">
    <property type="entry name" value="C1GALT1/C1GALT1_chp1"/>
</dbReference>
<dbReference type="EC" id="2.4.1.122" evidence="4"/>
<evidence type="ECO:0000256" key="6">
    <source>
        <dbReference type="ARBA" id="ARBA00022679"/>
    </source>
</evidence>
<reference evidence="13" key="1">
    <citation type="submission" date="2018-03" db="EMBL/GenBank/DDBJ databases">
        <authorList>
            <person name="Guldener U."/>
        </authorList>
    </citation>
    <scope>NUCLEOTIDE SEQUENCE</scope>
</reference>
<comment type="similarity">
    <text evidence="3">Belongs to the glycosyltransferase 31 family. Beta3-Gal-T subfamily.</text>
</comment>
<evidence type="ECO:0000313" key="13">
    <source>
        <dbReference type="EMBL" id="SPO04024.1"/>
    </source>
</evidence>
<keyword evidence="7" id="KW-0812">Transmembrane</keyword>
<protein>
    <recommendedName>
        <fullName evidence="4">N-acetylgalactosaminide beta-1,3-galactosyltransferase</fullName>
        <ecNumber evidence="4">2.4.1.122</ecNumber>
    </recommendedName>
</protein>
<dbReference type="Gene3D" id="3.90.550.50">
    <property type="match status" value="1"/>
</dbReference>
<dbReference type="GO" id="GO:0016020">
    <property type="term" value="C:membrane"/>
    <property type="evidence" value="ECO:0007669"/>
    <property type="project" value="UniProtKB-SubCell"/>
</dbReference>
<dbReference type="PANTHER" id="PTHR23033:SF40">
    <property type="entry name" value="APPLE DOMAIN-CONTAINING PROTEIN"/>
    <property type="match status" value="1"/>
</dbReference>
<keyword evidence="11" id="KW-0472">Membrane</keyword>
<comment type="subcellular location">
    <subcellularLocation>
        <location evidence="1">Membrane</location>
        <topology evidence="1">Single-pass type II membrane protein</topology>
    </subcellularLocation>
</comment>
<evidence type="ECO:0000256" key="1">
    <source>
        <dbReference type="ARBA" id="ARBA00004606"/>
    </source>
</evidence>
<organism evidence="13 14">
    <name type="scientific">Cephalotrichum gorgonifer</name>
    <dbReference type="NCBI Taxonomy" id="2041049"/>
    <lineage>
        <taxon>Eukaryota</taxon>
        <taxon>Fungi</taxon>
        <taxon>Dikarya</taxon>
        <taxon>Ascomycota</taxon>
        <taxon>Pezizomycotina</taxon>
        <taxon>Sordariomycetes</taxon>
        <taxon>Hypocreomycetidae</taxon>
        <taxon>Microascales</taxon>
        <taxon>Microascaceae</taxon>
        <taxon>Cephalotrichum</taxon>
    </lineage>
</organism>
<evidence type="ECO:0000313" key="14">
    <source>
        <dbReference type="Proteomes" id="UP001187682"/>
    </source>
</evidence>
<sequence>MGALDEQRTWKVRQAPRKRFFSVATLARALPRRRAIKRLALYALVTITFYKLSKLLLPADHPVYLAVNWILVCIHSFFHSTSSIDSWLLTTKGSYPVDFASRVGILVKTGYGTRERLPAQLEALGLREWDPERAVAVADFAGELNLTVGTVPVRDAVGELMEYLEPRGWGGAERFKKYVPLRDAIVAGDEDRALSIGRNVGWELDALKFIWGLGILHKTTPAKDWYLILDDDTYIIPQSLMALLSHLDPSKPHYLGNSVGDYRGRFAHGGSAVALSRAAVDTLYRLHGDVTYEAHVNSLTETWGDRLLATTLQKIGVFVDERFNHLFNGESALDTRIWTDRFCAPLVSFHELKRPEDMRAVGARLEGLRGPVLWSDVWPLFGGGEMTGFNGRPMREGRDHVGKLTEGVSRTTRGVGTAEKCMKLCMRDRRRCLAWRWDSGSGECHTAPWMIVGREVEGAVAGINGAWAADLRDRCRG</sequence>
<dbReference type="InterPro" id="IPR003378">
    <property type="entry name" value="Fringe-like_glycosylTrfase"/>
</dbReference>
<dbReference type="GO" id="GO:0016263">
    <property type="term" value="F:glycoprotein-N-acetylgalactosamine 3-beta-galactosyltransferase activity"/>
    <property type="evidence" value="ECO:0007669"/>
    <property type="project" value="UniProtKB-EC"/>
</dbReference>
<dbReference type="Pfam" id="PF02434">
    <property type="entry name" value="Fringe"/>
    <property type="match status" value="1"/>
</dbReference>
<evidence type="ECO:0000256" key="7">
    <source>
        <dbReference type="ARBA" id="ARBA00022692"/>
    </source>
</evidence>
<evidence type="ECO:0000256" key="8">
    <source>
        <dbReference type="ARBA" id="ARBA00022741"/>
    </source>
</evidence>
<keyword evidence="14" id="KW-1185">Reference proteome</keyword>
<evidence type="ECO:0000259" key="12">
    <source>
        <dbReference type="Pfam" id="PF02434"/>
    </source>
</evidence>
<proteinExistence type="inferred from homology"/>
<accession>A0AAE8N217</accession>
<evidence type="ECO:0000256" key="11">
    <source>
        <dbReference type="ARBA" id="ARBA00023136"/>
    </source>
</evidence>
<evidence type="ECO:0000256" key="10">
    <source>
        <dbReference type="ARBA" id="ARBA00022989"/>
    </source>
</evidence>
<comment type="pathway">
    <text evidence="2">Protein modification; protein glycosylation.</text>
</comment>
<keyword evidence="10" id="KW-1133">Transmembrane helix</keyword>
<dbReference type="Proteomes" id="UP001187682">
    <property type="component" value="Unassembled WGS sequence"/>
</dbReference>
<keyword evidence="8" id="KW-0547">Nucleotide-binding</keyword>
<evidence type="ECO:0000256" key="3">
    <source>
        <dbReference type="ARBA" id="ARBA00006462"/>
    </source>
</evidence>
<dbReference type="EMBL" id="ONZQ02000009">
    <property type="protein sequence ID" value="SPO04024.1"/>
    <property type="molecule type" value="Genomic_DNA"/>
</dbReference>
<keyword evidence="6" id="KW-0808">Transferase</keyword>
<name>A0AAE8N217_9PEZI</name>
<comment type="caution">
    <text evidence="13">The sequence shown here is derived from an EMBL/GenBank/DDBJ whole genome shotgun (WGS) entry which is preliminary data.</text>
</comment>
<evidence type="ECO:0000256" key="2">
    <source>
        <dbReference type="ARBA" id="ARBA00004922"/>
    </source>
</evidence>
<keyword evidence="9" id="KW-0735">Signal-anchor</keyword>
<dbReference type="AlphaFoldDB" id="A0AAE8N217"/>
<dbReference type="PANTHER" id="PTHR23033">
    <property type="entry name" value="BETA1,3-GALACTOSYLTRANSFERASE"/>
    <property type="match status" value="1"/>
</dbReference>
<keyword evidence="5" id="KW-0328">Glycosyltransferase</keyword>
<feature type="domain" description="Fringe-like glycosyltransferase" evidence="12">
    <location>
        <begin position="221"/>
        <end position="283"/>
    </location>
</feature>
<evidence type="ECO:0000256" key="4">
    <source>
        <dbReference type="ARBA" id="ARBA00012557"/>
    </source>
</evidence>
<evidence type="ECO:0000256" key="9">
    <source>
        <dbReference type="ARBA" id="ARBA00022968"/>
    </source>
</evidence>
<gene>
    <name evidence="13" type="ORF">DNG_06707</name>
</gene>
<dbReference type="GO" id="GO:0000166">
    <property type="term" value="F:nucleotide binding"/>
    <property type="evidence" value="ECO:0007669"/>
    <property type="project" value="UniProtKB-KW"/>
</dbReference>
<evidence type="ECO:0000256" key="5">
    <source>
        <dbReference type="ARBA" id="ARBA00022676"/>
    </source>
</evidence>